<dbReference type="eggNOG" id="ENOG502QPQD">
    <property type="taxonomic scope" value="Eukaryota"/>
</dbReference>
<feature type="compositionally biased region" description="Acidic residues" evidence="1">
    <location>
        <begin position="39"/>
        <end position="48"/>
    </location>
</feature>
<dbReference type="STRING" id="4577.A0A1D6J6F9"/>
<dbReference type="InParanoid" id="A0A1D6J6F9"/>
<dbReference type="SMART" id="SM00597">
    <property type="entry name" value="ZnF_TTF"/>
    <property type="match status" value="1"/>
</dbReference>
<gene>
    <name evidence="2" type="ORF">ZEAMMB73_Zm00001d025312</name>
</gene>
<dbReference type="PaxDb" id="4577-GRMZM2G466048_P01"/>
<dbReference type="InterPro" id="IPR012337">
    <property type="entry name" value="RNaseH-like_sf"/>
</dbReference>
<organism evidence="2">
    <name type="scientific">Zea mays</name>
    <name type="common">Maize</name>
    <dbReference type="NCBI Taxonomy" id="4577"/>
    <lineage>
        <taxon>Eukaryota</taxon>
        <taxon>Viridiplantae</taxon>
        <taxon>Streptophyta</taxon>
        <taxon>Embryophyta</taxon>
        <taxon>Tracheophyta</taxon>
        <taxon>Spermatophyta</taxon>
        <taxon>Magnoliopsida</taxon>
        <taxon>Liliopsida</taxon>
        <taxon>Poales</taxon>
        <taxon>Poaceae</taxon>
        <taxon>PACMAD clade</taxon>
        <taxon>Panicoideae</taxon>
        <taxon>Andropogonodae</taxon>
        <taxon>Andropogoneae</taxon>
        <taxon>Tripsacinae</taxon>
        <taxon>Zea</taxon>
    </lineage>
</organism>
<dbReference type="SUPFAM" id="SSF53098">
    <property type="entry name" value="Ribonuclease H-like"/>
    <property type="match status" value="1"/>
</dbReference>
<dbReference type="EMBL" id="CM000786">
    <property type="protein sequence ID" value="AQK43507.1"/>
    <property type="molecule type" value="Genomic_DNA"/>
</dbReference>
<dbReference type="PANTHER" id="PTHR45749">
    <property type="match status" value="1"/>
</dbReference>
<evidence type="ECO:0000256" key="1">
    <source>
        <dbReference type="SAM" id="MobiDB-lite"/>
    </source>
</evidence>
<accession>A0A1D6J6F9</accession>
<protein>
    <submittedName>
        <fullName evidence="2">General transcription factor 2-related zinc finger protein</fullName>
    </submittedName>
</protein>
<name>A0A1D6J6F9_MAIZE</name>
<dbReference type="Pfam" id="PF14291">
    <property type="entry name" value="DUF4371"/>
    <property type="match status" value="1"/>
</dbReference>
<dbReference type="InterPro" id="IPR025398">
    <property type="entry name" value="DUF4371"/>
</dbReference>
<dbReference type="OMA" id="DQHLQFV"/>
<feature type="compositionally biased region" description="Basic and acidic residues" evidence="1">
    <location>
        <begin position="49"/>
        <end position="62"/>
    </location>
</feature>
<sequence length="717" mass="82987">MLPKKSLSGYQKRKKRKHEDQLVESQKGALHKFFNIDVNEVEGQESDPADDHTHQDHDHEHDHNLNAEGEISEDGSMEENLVTTINAVEDSMMRENLQPLSDHEKSNDDEQDSSCLSIFDPRTWDNLDNNKRDILIEKGPVRDMNLVFPKDSIGRHFSYAYYSRNLSNGESVDRKWLVYSKHVNKVYCFCCKLFKSSKSKSLLASDGVRDWQRLSRRLKEHDSSVDHLTNMNTWNELRMRLSKHKTIDDDLQREISKERECWRQVFLRIVSAVKFLAKHNLAFRGTNDKLYQANNGNFLGIIEMMSEFDHVIQDHIRRIQNSEIHHHYLGHRIQNEITSLLADCVKQTILKVIKAAKYFSVILDCTPDVSHEEQMTMIIRCVNMSGTVPRVEEFFLEFLKVDDTSGLGLFDELKSALVSLDLNIADVRGQGYDNGSNMKGKHQGVQTRMLEINPRALYMPCACHSLNLTLCDMGKSCRQAITFFGIIQRIYRLFAKSTKRWKIFVDNVPGLTIKPWSNTRWESRIKSVQAIRYQTPQIRYALKALEEVSALDNDPSTVSDCQSLVSALENFEFLVGLVIWHDILFSINKVSKKLQSKIVSIDATLKHIEGVISYFKKYRDEGFTSSMDTARFISSELDVEPIFPTKRKGKRKKHFDEQEDEDEEIQQSAIDLFRREYFLVMIDAAIASLTSRFEQMKAFDNVFGFLFNSGNLKSLDE</sequence>
<feature type="non-terminal residue" evidence="2">
    <location>
        <position position="717"/>
    </location>
</feature>
<dbReference type="AlphaFoldDB" id="A0A1D6J6F9"/>
<evidence type="ECO:0000313" key="2">
    <source>
        <dbReference type="EMBL" id="AQK43507.1"/>
    </source>
</evidence>
<reference evidence="2" key="1">
    <citation type="submission" date="2015-12" db="EMBL/GenBank/DDBJ databases">
        <title>Update maize B73 reference genome by single molecule sequencing technologies.</title>
        <authorList>
            <consortium name="Maize Genome Sequencing Project"/>
            <person name="Ware D."/>
        </authorList>
    </citation>
    <scope>NUCLEOTIDE SEQUENCE</scope>
    <source>
        <tissue evidence="2">Seedling</tissue>
    </source>
</reference>
<proteinExistence type="predicted"/>
<feature type="region of interest" description="Disordered" evidence="1">
    <location>
        <begin position="1"/>
        <end position="62"/>
    </location>
</feature>
<dbReference type="InterPro" id="IPR006580">
    <property type="entry name" value="Znf_TTF"/>
</dbReference>
<dbReference type="PANTHER" id="PTHR45749:SF35">
    <property type="entry name" value="AC-LIKE TRANSPOSASE-RELATED"/>
    <property type="match status" value="1"/>
</dbReference>